<organism evidence="10 11">
    <name type="scientific">Leptosia nina</name>
    <dbReference type="NCBI Taxonomy" id="320188"/>
    <lineage>
        <taxon>Eukaryota</taxon>
        <taxon>Metazoa</taxon>
        <taxon>Ecdysozoa</taxon>
        <taxon>Arthropoda</taxon>
        <taxon>Hexapoda</taxon>
        <taxon>Insecta</taxon>
        <taxon>Pterygota</taxon>
        <taxon>Neoptera</taxon>
        <taxon>Endopterygota</taxon>
        <taxon>Lepidoptera</taxon>
        <taxon>Glossata</taxon>
        <taxon>Ditrysia</taxon>
        <taxon>Papilionoidea</taxon>
        <taxon>Pieridae</taxon>
        <taxon>Pierinae</taxon>
        <taxon>Leptosia</taxon>
    </lineage>
</organism>
<dbReference type="GO" id="GO:0006508">
    <property type="term" value="P:proteolysis"/>
    <property type="evidence" value="ECO:0007669"/>
    <property type="project" value="UniProtKB-KW"/>
</dbReference>
<keyword evidence="5 8" id="KW-0720">Serine protease</keyword>
<dbReference type="PANTHER" id="PTHR24252">
    <property type="entry name" value="ACROSIN-RELATED"/>
    <property type="match status" value="1"/>
</dbReference>
<gene>
    <name evidence="10" type="ORF">LNINA_LOCUS596</name>
</gene>
<sequence>MPRRSMRIVGGNDTTIQDYPFMSNMQYSLWGMWWYQSCGGSLITSRTVLSAAHCYFGDHPSEWRVVLGSSMASSGGAAYKVSQLVWHPEYDSTTLNNDVALVKLQTNALLSSRVGVARIAGPNYVLKDGTVAYAVGWGATSSGGDASEQLQHVDVNLVNQHICDERYSSLNNWPTITDGMLCAGVLDVGGKDACQGDSGGPLVHKRDVVIGITSWGYGCAHPNFPGVNTRVSAYTNWIVSNA</sequence>
<dbReference type="PROSITE" id="PS00135">
    <property type="entry name" value="TRYPSIN_SER"/>
    <property type="match status" value="1"/>
</dbReference>
<evidence type="ECO:0000256" key="8">
    <source>
        <dbReference type="RuleBase" id="RU363034"/>
    </source>
</evidence>
<keyword evidence="2 8" id="KW-0645">Protease</keyword>
<dbReference type="EMBL" id="CAVLEF010000001">
    <property type="protein sequence ID" value="CAK1540549.1"/>
    <property type="molecule type" value="Genomic_DNA"/>
</dbReference>
<dbReference type="AlphaFoldDB" id="A0AAV1ITU9"/>
<dbReference type="CDD" id="cd00190">
    <property type="entry name" value="Tryp_SPc"/>
    <property type="match status" value="1"/>
</dbReference>
<dbReference type="SMART" id="SM00020">
    <property type="entry name" value="Tryp_SPc"/>
    <property type="match status" value="1"/>
</dbReference>
<evidence type="ECO:0000256" key="2">
    <source>
        <dbReference type="ARBA" id="ARBA00022670"/>
    </source>
</evidence>
<evidence type="ECO:0000259" key="9">
    <source>
        <dbReference type="PROSITE" id="PS50240"/>
    </source>
</evidence>
<dbReference type="FunFam" id="2.40.10.10:FF:000077">
    <property type="entry name" value="Predicted protein"/>
    <property type="match status" value="1"/>
</dbReference>
<name>A0AAV1ITU9_9NEOP</name>
<dbReference type="InterPro" id="IPR001254">
    <property type="entry name" value="Trypsin_dom"/>
</dbReference>
<dbReference type="InterPro" id="IPR009003">
    <property type="entry name" value="Peptidase_S1_PA"/>
</dbReference>
<evidence type="ECO:0000256" key="6">
    <source>
        <dbReference type="ARBA" id="ARBA00023145"/>
    </source>
</evidence>
<dbReference type="InterPro" id="IPR001314">
    <property type="entry name" value="Peptidase_S1A"/>
</dbReference>
<dbReference type="SUPFAM" id="SSF50494">
    <property type="entry name" value="Trypsin-like serine proteases"/>
    <property type="match status" value="1"/>
</dbReference>
<dbReference type="InterPro" id="IPR018114">
    <property type="entry name" value="TRYPSIN_HIS"/>
</dbReference>
<evidence type="ECO:0000256" key="3">
    <source>
        <dbReference type="ARBA" id="ARBA00022729"/>
    </source>
</evidence>
<keyword evidence="11" id="KW-1185">Reference proteome</keyword>
<evidence type="ECO:0000256" key="5">
    <source>
        <dbReference type="ARBA" id="ARBA00022825"/>
    </source>
</evidence>
<evidence type="ECO:0000256" key="1">
    <source>
        <dbReference type="ARBA" id="ARBA00007664"/>
    </source>
</evidence>
<protein>
    <recommendedName>
        <fullName evidence="9">Peptidase S1 domain-containing protein</fullName>
    </recommendedName>
</protein>
<evidence type="ECO:0000256" key="4">
    <source>
        <dbReference type="ARBA" id="ARBA00022801"/>
    </source>
</evidence>
<keyword evidence="6" id="KW-0865">Zymogen</keyword>
<dbReference type="PRINTS" id="PR00722">
    <property type="entry name" value="CHYMOTRYPSIN"/>
</dbReference>
<proteinExistence type="inferred from homology"/>
<feature type="domain" description="Peptidase S1" evidence="9">
    <location>
        <begin position="8"/>
        <end position="242"/>
    </location>
</feature>
<reference evidence="10 11" key="1">
    <citation type="submission" date="2023-11" db="EMBL/GenBank/DDBJ databases">
        <authorList>
            <person name="Okamura Y."/>
        </authorList>
    </citation>
    <scope>NUCLEOTIDE SEQUENCE [LARGE SCALE GENOMIC DNA]</scope>
</reference>
<dbReference type="Gene3D" id="2.40.10.10">
    <property type="entry name" value="Trypsin-like serine proteases"/>
    <property type="match status" value="1"/>
</dbReference>
<dbReference type="GO" id="GO:0004252">
    <property type="term" value="F:serine-type endopeptidase activity"/>
    <property type="evidence" value="ECO:0007669"/>
    <property type="project" value="InterPro"/>
</dbReference>
<dbReference type="PROSITE" id="PS50240">
    <property type="entry name" value="TRYPSIN_DOM"/>
    <property type="match status" value="1"/>
</dbReference>
<evidence type="ECO:0000256" key="7">
    <source>
        <dbReference type="ARBA" id="ARBA00023157"/>
    </source>
</evidence>
<keyword evidence="7" id="KW-1015">Disulfide bond</keyword>
<accession>A0AAV1ITU9</accession>
<keyword evidence="4 8" id="KW-0378">Hydrolase</keyword>
<dbReference type="InterPro" id="IPR033116">
    <property type="entry name" value="TRYPSIN_SER"/>
</dbReference>
<dbReference type="PANTHER" id="PTHR24252:SF7">
    <property type="entry name" value="HYALIN"/>
    <property type="match status" value="1"/>
</dbReference>
<evidence type="ECO:0000313" key="10">
    <source>
        <dbReference type="EMBL" id="CAK1540549.1"/>
    </source>
</evidence>
<comment type="similarity">
    <text evidence="1">Belongs to the peptidase S1 family.</text>
</comment>
<evidence type="ECO:0000313" key="11">
    <source>
        <dbReference type="Proteomes" id="UP001497472"/>
    </source>
</evidence>
<dbReference type="InterPro" id="IPR043504">
    <property type="entry name" value="Peptidase_S1_PA_chymotrypsin"/>
</dbReference>
<keyword evidence="3" id="KW-0732">Signal</keyword>
<dbReference type="Proteomes" id="UP001497472">
    <property type="component" value="Unassembled WGS sequence"/>
</dbReference>
<comment type="caution">
    <text evidence="10">The sequence shown here is derived from an EMBL/GenBank/DDBJ whole genome shotgun (WGS) entry which is preliminary data.</text>
</comment>
<dbReference type="PROSITE" id="PS00134">
    <property type="entry name" value="TRYPSIN_HIS"/>
    <property type="match status" value="1"/>
</dbReference>
<dbReference type="Pfam" id="PF00089">
    <property type="entry name" value="Trypsin"/>
    <property type="match status" value="1"/>
</dbReference>